<dbReference type="GO" id="GO:0004674">
    <property type="term" value="F:protein serine/threonine kinase activity"/>
    <property type="evidence" value="ECO:0007669"/>
    <property type="project" value="UniProtKB-KW"/>
</dbReference>
<keyword evidence="3" id="KW-1185">Reference proteome</keyword>
<feature type="domain" description="Peptidase M15A C-terminal" evidence="1">
    <location>
        <begin position="9"/>
        <end position="109"/>
    </location>
</feature>
<sequence length="120" mass="13294">MAREKLSTHFARSEFACNCGCGFDTVDLETLMVLSEIREHFDAPVTVTSGCRCPDYNHRVGGATQSQHTLGRAADIQVQGVKPAEVQDWVEANFPYSSVGRYANFTHVDTRSDGPARWRG</sequence>
<dbReference type="Pfam" id="PF08291">
    <property type="entry name" value="Peptidase_M15_3"/>
    <property type="match status" value="1"/>
</dbReference>
<dbReference type="Proteomes" id="UP000029721">
    <property type="component" value="Unassembled WGS sequence"/>
</dbReference>
<reference evidence="2 3" key="1">
    <citation type="submission" date="2014-06" db="EMBL/GenBank/DDBJ databases">
        <title>Draft genome sequence of an extremely salt tolerant bacteria Halomonas salina/CIFRI 1.</title>
        <authorList>
            <person name="Behera B.D."/>
            <person name="Meena D.K."/>
            <person name="Das P."/>
            <person name="Maharana J."/>
            <person name="Paria P."/>
            <person name="Sharma A.P."/>
            <person name="Shamsudheen K.V."/>
            <person name="Rijit J."/>
            <person name="Dixit V."/>
            <person name="Verma A."/>
            <person name="Scaria V."/>
            <person name="Sivasubbu S."/>
        </authorList>
    </citation>
    <scope>NUCLEOTIDE SEQUENCE [LARGE SCALE GENOMIC DNA]</scope>
    <source>
        <strain evidence="2 3">CIFRI 1</strain>
    </source>
</reference>
<dbReference type="RefSeq" id="WP_035597031.1">
    <property type="nucleotide sequence ID" value="NZ_JOKD01000033.1"/>
</dbReference>
<accession>A0ABR4WSR8</accession>
<comment type="caution">
    <text evidence="2">The sequence shown here is derived from an EMBL/GenBank/DDBJ whole genome shotgun (WGS) entry which is preliminary data.</text>
</comment>
<keyword evidence="2" id="KW-0418">Kinase</keyword>
<gene>
    <name evidence="2" type="ORF">FP66_08535</name>
</gene>
<dbReference type="EMBL" id="JOKD01000033">
    <property type="protein sequence ID" value="KGE77663.1"/>
    <property type="molecule type" value="Genomic_DNA"/>
</dbReference>
<keyword evidence="2" id="KW-0808">Transferase</keyword>
<proteinExistence type="predicted"/>
<evidence type="ECO:0000313" key="2">
    <source>
        <dbReference type="EMBL" id="KGE77663.1"/>
    </source>
</evidence>
<dbReference type="InterPro" id="IPR013230">
    <property type="entry name" value="Peptidase_M15A_C"/>
</dbReference>
<name>A0ABR4WSR8_9GAMM</name>
<keyword evidence="2" id="KW-0723">Serine/threonine-protein kinase</keyword>
<evidence type="ECO:0000259" key="1">
    <source>
        <dbReference type="Pfam" id="PF08291"/>
    </source>
</evidence>
<evidence type="ECO:0000313" key="3">
    <source>
        <dbReference type="Proteomes" id="UP000029721"/>
    </source>
</evidence>
<dbReference type="InterPro" id="IPR009045">
    <property type="entry name" value="Zn_M74/Hedgehog-like"/>
</dbReference>
<dbReference type="SUPFAM" id="SSF55166">
    <property type="entry name" value="Hedgehog/DD-peptidase"/>
    <property type="match status" value="1"/>
</dbReference>
<protein>
    <submittedName>
        <fullName evidence="2">Serine/threonine protein kinase</fullName>
    </submittedName>
</protein>
<dbReference type="Gene3D" id="3.30.1380.10">
    <property type="match status" value="1"/>
</dbReference>
<organism evidence="2 3">
    <name type="scientific">Halomonas salina</name>
    <dbReference type="NCBI Taxonomy" id="42565"/>
    <lineage>
        <taxon>Bacteria</taxon>
        <taxon>Pseudomonadati</taxon>
        <taxon>Pseudomonadota</taxon>
        <taxon>Gammaproteobacteria</taxon>
        <taxon>Oceanospirillales</taxon>
        <taxon>Halomonadaceae</taxon>
        <taxon>Halomonas</taxon>
    </lineage>
</organism>